<evidence type="ECO:0000313" key="7">
    <source>
        <dbReference type="EMBL" id="MFC6788110.1"/>
    </source>
</evidence>
<reference evidence="5" key="3">
    <citation type="submission" date="2024-09" db="EMBL/GenBank/DDBJ databases">
        <authorList>
            <person name="Sun Q."/>
        </authorList>
    </citation>
    <scope>NUCLEOTIDE SEQUENCE</scope>
    <source>
        <strain evidence="5">NBRC 112888</strain>
    </source>
</reference>
<evidence type="ECO:0000313" key="8">
    <source>
        <dbReference type="Proteomes" id="UP001596443"/>
    </source>
</evidence>
<dbReference type="InterPro" id="IPR057157">
    <property type="entry name" value="DUF7835"/>
</dbReference>
<dbReference type="Proteomes" id="UP001596443">
    <property type="component" value="Unassembled WGS sequence"/>
</dbReference>
<protein>
    <recommendedName>
        <fullName evidence="1">DUF7835 domain-containing protein</fullName>
    </recommendedName>
</protein>
<dbReference type="EMBL" id="JBHSWX010000015">
    <property type="protein sequence ID" value="MFC6788110.1"/>
    <property type="molecule type" value="Genomic_DNA"/>
</dbReference>
<name>A0ABD5TF19_9EURY</name>
<sequence length="66" mass="7497">MATQPSDPDHVTERCSDCGWETTHDVQVEIRTESQKEENAEFSREPYRITTCSECGSETATRMNNA</sequence>
<evidence type="ECO:0000313" key="2">
    <source>
        <dbReference type="EMBL" id="MFC6785058.1"/>
    </source>
</evidence>
<dbReference type="EMBL" id="JBHSWX010000011">
    <property type="protein sequence ID" value="MFC6785058.1"/>
    <property type="molecule type" value="Genomic_DNA"/>
</dbReference>
<gene>
    <name evidence="2" type="ORF">ACFQFD_03395</name>
    <name evidence="3" type="ORF">ACFQFD_03930</name>
    <name evidence="4" type="ORF">ACFQFD_18240</name>
    <name evidence="5" type="ORF">ACFQFD_19015</name>
    <name evidence="6" type="ORF">ACFQFD_19390</name>
    <name evidence="7" type="ORF">ACFQFD_19680</name>
</gene>
<reference evidence="8" key="2">
    <citation type="journal article" date="2019" name="Int. J. Syst. Evol. Microbiol.">
        <title>The Global Catalogue of Microorganisms (GCM) 10K type strain sequencing project: providing services to taxonomists for standard genome sequencing and annotation.</title>
        <authorList>
            <consortium name="The Broad Institute Genomics Platform"/>
            <consortium name="The Broad Institute Genome Sequencing Center for Infectious Disease"/>
            <person name="Wu L."/>
            <person name="Ma J."/>
        </authorList>
    </citation>
    <scope>NUCLEOTIDE SEQUENCE [LARGE SCALE GENOMIC DNA]</scope>
    <source>
        <strain evidence="8">SYNS20</strain>
    </source>
</reference>
<dbReference type="EMBL" id="JBHSWX010000014">
    <property type="protein sequence ID" value="MFC6788068.1"/>
    <property type="molecule type" value="Genomic_DNA"/>
</dbReference>
<dbReference type="EMBL" id="JBHSWX010000012">
    <property type="protein sequence ID" value="MFC6785154.1"/>
    <property type="molecule type" value="Genomic_DNA"/>
</dbReference>
<dbReference type="GeneID" id="81211013"/>
<dbReference type="AlphaFoldDB" id="A0ABD5TF19"/>
<proteinExistence type="predicted"/>
<dbReference type="EMBL" id="JBHSWX010000012">
    <property type="protein sequence ID" value="MFC6787867.1"/>
    <property type="molecule type" value="Genomic_DNA"/>
</dbReference>
<organism evidence="5 8">
    <name type="scientific">Halobaculum halobium</name>
    <dbReference type="NCBI Taxonomy" id="3032281"/>
    <lineage>
        <taxon>Archaea</taxon>
        <taxon>Methanobacteriati</taxon>
        <taxon>Methanobacteriota</taxon>
        <taxon>Stenosarchaea group</taxon>
        <taxon>Halobacteria</taxon>
        <taxon>Halobacteriales</taxon>
        <taxon>Haloferacaceae</taxon>
        <taxon>Halobaculum</taxon>
    </lineage>
</organism>
<dbReference type="EMBL" id="JBHSWX010000013">
    <property type="protein sequence ID" value="MFC6788012.1"/>
    <property type="molecule type" value="Genomic_DNA"/>
</dbReference>
<feature type="domain" description="DUF7835" evidence="1">
    <location>
        <begin position="1"/>
        <end position="66"/>
    </location>
</feature>
<evidence type="ECO:0000313" key="6">
    <source>
        <dbReference type="EMBL" id="MFC6788068.1"/>
    </source>
</evidence>
<keyword evidence="8" id="KW-1185">Reference proteome</keyword>
<evidence type="ECO:0000259" key="1">
    <source>
        <dbReference type="Pfam" id="PF25205"/>
    </source>
</evidence>
<evidence type="ECO:0000313" key="4">
    <source>
        <dbReference type="EMBL" id="MFC6787867.1"/>
    </source>
</evidence>
<dbReference type="Pfam" id="PF25205">
    <property type="entry name" value="DUF7835"/>
    <property type="match status" value="1"/>
</dbReference>
<evidence type="ECO:0000313" key="5">
    <source>
        <dbReference type="EMBL" id="MFC6788012.1"/>
    </source>
</evidence>
<evidence type="ECO:0000313" key="3">
    <source>
        <dbReference type="EMBL" id="MFC6785154.1"/>
    </source>
</evidence>
<comment type="caution">
    <text evidence="5">The sequence shown here is derived from an EMBL/GenBank/DDBJ whole genome shotgun (WGS) entry which is preliminary data.</text>
</comment>
<dbReference type="RefSeq" id="WP_284062001.1">
    <property type="nucleotide sequence ID" value="NZ_CP126158.1"/>
</dbReference>
<reference evidence="5" key="1">
    <citation type="journal article" date="2014" name="Int. J. Syst. Evol. Microbiol.">
        <title>Complete genome sequence of Corynebacterium casei LMG S-19264T (=DSM 44701T), isolated from a smear-ripened cheese.</title>
        <authorList>
            <consortium name="US DOE Joint Genome Institute (JGI-PGF)"/>
            <person name="Walter F."/>
            <person name="Albersmeier A."/>
            <person name="Kalinowski J."/>
            <person name="Ruckert C."/>
        </authorList>
    </citation>
    <scope>NUCLEOTIDE SEQUENCE [LARGE SCALE GENOMIC DNA]</scope>
    <source>
        <strain evidence="5">NBRC 112888</strain>
    </source>
</reference>
<accession>A0ABD5TF19</accession>